<evidence type="ECO:0000313" key="1">
    <source>
        <dbReference type="EMBL" id="CAI8609093.1"/>
    </source>
</evidence>
<accession>A0AAV1AHT4</accession>
<dbReference type="EMBL" id="OX451739">
    <property type="protein sequence ID" value="CAI8609093.1"/>
    <property type="molecule type" value="Genomic_DNA"/>
</dbReference>
<dbReference type="AlphaFoldDB" id="A0AAV1AHT4"/>
<dbReference type="Proteomes" id="UP001157006">
    <property type="component" value="Chromosome 4"/>
</dbReference>
<reference evidence="1 2" key="1">
    <citation type="submission" date="2023-01" db="EMBL/GenBank/DDBJ databases">
        <authorList>
            <person name="Kreplak J."/>
        </authorList>
    </citation>
    <scope>NUCLEOTIDE SEQUENCE [LARGE SCALE GENOMIC DNA]</scope>
</reference>
<sequence length="165" mass="19422">MLICGFHRSPSDMFCFSDIFNANSTDFTYQLEVKRPKGKYNNHHSHQASILEQQQQHRKQISPWNFRISLFMLESSSFTDKQLMLFHGSMRKGVVSILRNARFTLRSLRQSLARDLRYFGLATAGLVSWACWHGQIFFRAELRFVDKFEPQISKHGSLGKQYFYD</sequence>
<keyword evidence="2" id="KW-1185">Reference proteome</keyword>
<protein>
    <submittedName>
        <fullName evidence="1">Uncharacterized protein</fullName>
    </submittedName>
</protein>
<evidence type="ECO:0000313" key="2">
    <source>
        <dbReference type="Proteomes" id="UP001157006"/>
    </source>
</evidence>
<gene>
    <name evidence="1" type="ORF">VFH_IV116640</name>
</gene>
<proteinExistence type="predicted"/>
<organism evidence="1 2">
    <name type="scientific">Vicia faba</name>
    <name type="common">Broad bean</name>
    <name type="synonym">Faba vulgaris</name>
    <dbReference type="NCBI Taxonomy" id="3906"/>
    <lineage>
        <taxon>Eukaryota</taxon>
        <taxon>Viridiplantae</taxon>
        <taxon>Streptophyta</taxon>
        <taxon>Embryophyta</taxon>
        <taxon>Tracheophyta</taxon>
        <taxon>Spermatophyta</taxon>
        <taxon>Magnoliopsida</taxon>
        <taxon>eudicotyledons</taxon>
        <taxon>Gunneridae</taxon>
        <taxon>Pentapetalae</taxon>
        <taxon>rosids</taxon>
        <taxon>fabids</taxon>
        <taxon>Fabales</taxon>
        <taxon>Fabaceae</taxon>
        <taxon>Papilionoideae</taxon>
        <taxon>50 kb inversion clade</taxon>
        <taxon>NPAAA clade</taxon>
        <taxon>Hologalegina</taxon>
        <taxon>IRL clade</taxon>
        <taxon>Fabeae</taxon>
        <taxon>Vicia</taxon>
    </lineage>
</organism>
<name>A0AAV1AHT4_VICFA</name>